<keyword evidence="19" id="KW-0732">Signal</keyword>
<dbReference type="InterPro" id="IPR027417">
    <property type="entry name" value="P-loop_NTPase"/>
</dbReference>
<dbReference type="InterPro" id="IPR000679">
    <property type="entry name" value="Znf_GATA"/>
</dbReference>
<keyword evidence="13" id="KW-0010">Activator</keyword>
<evidence type="ECO:0000256" key="18">
    <source>
        <dbReference type="SAM" id="MobiDB-lite"/>
    </source>
</evidence>
<dbReference type="Gene3D" id="3.30.50.10">
    <property type="entry name" value="Erythroid Transcription Factor GATA-1, subunit A"/>
    <property type="match status" value="2"/>
</dbReference>
<evidence type="ECO:0000256" key="8">
    <source>
        <dbReference type="ARBA" id="ARBA00022833"/>
    </source>
</evidence>
<keyword evidence="5" id="KW-0812">Transmembrane</keyword>
<feature type="region of interest" description="Disordered" evidence="18">
    <location>
        <begin position="612"/>
        <end position="681"/>
    </location>
</feature>
<dbReference type="FunFam" id="3.30.50.10:FF:000018">
    <property type="entry name" value="GATA transcription factor"/>
    <property type="match status" value="2"/>
</dbReference>
<dbReference type="GO" id="GO:0017095">
    <property type="term" value="F:heparan sulfate 6-sulfotransferase activity"/>
    <property type="evidence" value="ECO:0007669"/>
    <property type="project" value="TreeGrafter"/>
</dbReference>
<dbReference type="PANTHER" id="PTHR12812">
    <property type="entry name" value="HEPARAN SULFATE 6-O-SULFOTRANSFERASE 3"/>
    <property type="match status" value="1"/>
</dbReference>
<evidence type="ECO:0000256" key="7">
    <source>
        <dbReference type="ARBA" id="ARBA00022771"/>
    </source>
</evidence>
<dbReference type="PANTHER" id="PTHR12812:SF0">
    <property type="entry name" value="HEPARAN-SULFATE 6-O-SULFOTRANSFERASE"/>
    <property type="match status" value="1"/>
</dbReference>
<accession>A0A8S1ZCC4</accession>
<dbReference type="Pfam" id="PF00320">
    <property type="entry name" value="GATA"/>
    <property type="match status" value="2"/>
</dbReference>
<keyword evidence="8" id="KW-0862">Zinc</keyword>
<keyword evidence="9" id="KW-1133">Transmembrane helix</keyword>
<evidence type="ECO:0000256" key="2">
    <source>
        <dbReference type="ARBA" id="ARBA00004167"/>
    </source>
</evidence>
<dbReference type="AlphaFoldDB" id="A0A8S1ZCC4"/>
<dbReference type="Gene3D" id="3.40.50.300">
    <property type="entry name" value="P-loop containing nucleotide triphosphate hydrolases"/>
    <property type="match status" value="1"/>
</dbReference>
<evidence type="ECO:0000256" key="15">
    <source>
        <dbReference type="ARBA" id="ARBA00023180"/>
    </source>
</evidence>
<comment type="similarity">
    <text evidence="3">Belongs to the type IV zinc-finger family. Class A subfamily.</text>
</comment>
<sequence>MQMNPVWKLALGLLLLGSVIGSFAELDFGHCERLVKKWADSSSSREEHVKKDKRSLQDLLFFLHVPRTGGRTYFHCFLRKLYDSSEECPRSYDKLHFNPRKEKCKLLATHDDYSLMAKLPRERTSVMTIVRDPVARVLSTYEFSVEVAARFLVHPNLTSASRMSSRIRKSNVISTLDIWPWKYLVPWMREDLFARRDARKVKGVVIIEDDNPYDMEEMLMPLHKYLDAPTAHDIIHNGATFQIAGLTNNSHLSEAHEVRHCVQKFKTLGEPVLQVAKRRLDNMLYVGLTEEHRESASLFANVVGSQVLSQVVPSNATAKTKTLRSEASVTISESGSDNIQNGTSEVALNNTEAKSGNMTVKTLMEVYEGCITHLRKSQGTRRVNSLKRISPANFTRGTRTRVSKEVIQQIKSLNNLDVELYKYAKEIFAKEHELVSNKLISTSKRSIVDLPSELKSVFGEMGEEKLWKLPEAEAEEDFKGLLSGDFFDDLINHLDCPLEDIDSTNGEGDWVARFQDLEPPPMDMFPSLPSELISCATGGRLGIQRNMIPAFKQSCSSEALSGINTTLHQSSAPPDIKVSKLFQSLSPVSVLENSYGSLSTQNSGSQRLAFPVKGMRSKRKRPTTLRLSYLFPSELRKPEKSTPAESESESYYSSEQHAKKKRKIHLTTHTVSSSSEASNSDGIVRKCTHCETTKTPQWREGPKGRKTLCNACGVRFRSGRLVPEYRPASSPTFIPSVHSNSHRKIVEMRRKDDEQFDTSMMRAVISRGRQHSMNWLPEAEAEEHFKGLLSGDFFDGLTNHLDCPLEDIDSTNVEGDWVARFQDLEPPPMDMFPALPSELTSFAIRKDKGARVGIRKNMKQSCSSQALSGINSTFLQSSAPPEINVSKLFQSLGPVSVLERLAFPVKGMRTKRKRPTTLRLSYLFPFEPRNPEKSTPGESEAESYYYSEQHAKKKHKIHLITHTVSSSFEASNSDGIVRKCTHCETTKTPQWREGPCGPKTLCNACGVRFKSGRLVPEYRPASSPTFIPSVHSNSHRKIIEMRRKDDEQFDTSMIRAVISGA</sequence>
<proteinExistence type="inferred from homology"/>
<feature type="compositionally biased region" description="Polar residues" evidence="18">
    <location>
        <begin position="667"/>
        <end position="681"/>
    </location>
</feature>
<evidence type="ECO:0000256" key="4">
    <source>
        <dbReference type="ARBA" id="ARBA00022679"/>
    </source>
</evidence>
<evidence type="ECO:0000256" key="19">
    <source>
        <dbReference type="SAM" id="SignalP"/>
    </source>
</evidence>
<dbReference type="GO" id="GO:0008270">
    <property type="term" value="F:zinc ion binding"/>
    <property type="evidence" value="ECO:0007669"/>
    <property type="project" value="UniProtKB-KW"/>
</dbReference>
<reference evidence="21" key="1">
    <citation type="submission" date="2021-01" db="EMBL/GenBank/DDBJ databases">
        <authorList>
            <person name="Bezrukov I."/>
        </authorList>
    </citation>
    <scope>NUCLEOTIDE SEQUENCE</scope>
</reference>
<dbReference type="CDD" id="cd00202">
    <property type="entry name" value="ZnF_GATA"/>
    <property type="match status" value="2"/>
</dbReference>
<protein>
    <recommendedName>
        <fullName evidence="20">GATA-type domain-containing protein</fullName>
    </recommendedName>
</protein>
<dbReference type="GO" id="GO:0005634">
    <property type="term" value="C:nucleus"/>
    <property type="evidence" value="ECO:0007669"/>
    <property type="project" value="UniProtKB-SubCell"/>
</dbReference>
<dbReference type="GO" id="GO:0006355">
    <property type="term" value="P:regulation of DNA-templated transcription"/>
    <property type="evidence" value="ECO:0007669"/>
    <property type="project" value="InterPro"/>
</dbReference>
<keyword evidence="14" id="KW-0804">Transcription</keyword>
<keyword evidence="12" id="KW-0472">Membrane</keyword>
<keyword evidence="16" id="KW-0539">Nucleus</keyword>
<dbReference type="PROSITE" id="PS50114">
    <property type="entry name" value="GATA_ZN_FINGER_2"/>
    <property type="match status" value="2"/>
</dbReference>
<dbReference type="EMBL" id="LR999451">
    <property type="protein sequence ID" value="CAE5956845.1"/>
    <property type="molecule type" value="Genomic_DNA"/>
</dbReference>
<organism evidence="21 22">
    <name type="scientific">Arabidopsis arenosa</name>
    <name type="common">Sand rock-cress</name>
    <name type="synonym">Cardaminopsis arenosa</name>
    <dbReference type="NCBI Taxonomy" id="38785"/>
    <lineage>
        <taxon>Eukaryota</taxon>
        <taxon>Viridiplantae</taxon>
        <taxon>Streptophyta</taxon>
        <taxon>Embryophyta</taxon>
        <taxon>Tracheophyta</taxon>
        <taxon>Spermatophyta</taxon>
        <taxon>Magnoliopsida</taxon>
        <taxon>eudicotyledons</taxon>
        <taxon>Gunneridae</taxon>
        <taxon>Pentapetalae</taxon>
        <taxon>rosids</taxon>
        <taxon>malvids</taxon>
        <taxon>Brassicales</taxon>
        <taxon>Brassicaceae</taxon>
        <taxon>Camelineae</taxon>
        <taxon>Arabidopsis</taxon>
    </lineage>
</organism>
<evidence type="ECO:0000256" key="9">
    <source>
        <dbReference type="ARBA" id="ARBA00022989"/>
    </source>
</evidence>
<keyword evidence="22" id="KW-1185">Reference proteome</keyword>
<evidence type="ECO:0000256" key="13">
    <source>
        <dbReference type="ARBA" id="ARBA00023159"/>
    </source>
</evidence>
<gene>
    <name evidence="21" type="ORF">AARE701A_LOCUS602</name>
</gene>
<feature type="signal peptide" evidence="19">
    <location>
        <begin position="1"/>
        <end position="24"/>
    </location>
</feature>
<evidence type="ECO:0000256" key="3">
    <source>
        <dbReference type="ARBA" id="ARBA00005694"/>
    </source>
</evidence>
<evidence type="ECO:0000256" key="1">
    <source>
        <dbReference type="ARBA" id="ARBA00004123"/>
    </source>
</evidence>
<dbReference type="PROSITE" id="PS00344">
    <property type="entry name" value="GATA_ZN_FINGER_1"/>
    <property type="match status" value="2"/>
</dbReference>
<evidence type="ECO:0000256" key="5">
    <source>
        <dbReference type="ARBA" id="ARBA00022692"/>
    </source>
</evidence>
<feature type="chain" id="PRO_5035830641" description="GATA-type domain-containing protein" evidence="19">
    <location>
        <begin position="25"/>
        <end position="1061"/>
    </location>
</feature>
<keyword evidence="4" id="KW-0808">Transferase</keyword>
<comment type="subcellular location">
    <subcellularLocation>
        <location evidence="2">Membrane</location>
        <topology evidence="2">Single-pass membrane protein</topology>
    </subcellularLocation>
    <subcellularLocation>
        <location evidence="1">Nucleus</location>
    </subcellularLocation>
</comment>
<dbReference type="SMART" id="SM00401">
    <property type="entry name" value="ZnF_GATA"/>
    <property type="match status" value="2"/>
</dbReference>
<dbReference type="SUPFAM" id="SSF57716">
    <property type="entry name" value="Glucocorticoid receptor-like (DNA-binding domain)"/>
    <property type="match status" value="2"/>
</dbReference>
<evidence type="ECO:0000313" key="22">
    <source>
        <dbReference type="Proteomes" id="UP000682877"/>
    </source>
</evidence>
<evidence type="ECO:0000256" key="10">
    <source>
        <dbReference type="ARBA" id="ARBA00023015"/>
    </source>
</evidence>
<evidence type="ECO:0000256" key="6">
    <source>
        <dbReference type="ARBA" id="ARBA00022723"/>
    </source>
</evidence>
<evidence type="ECO:0000256" key="14">
    <source>
        <dbReference type="ARBA" id="ARBA00023163"/>
    </source>
</evidence>
<keyword evidence="15" id="KW-0325">Glycoprotein</keyword>
<keyword evidence="7 17" id="KW-0863">Zinc-finger</keyword>
<evidence type="ECO:0000256" key="11">
    <source>
        <dbReference type="ARBA" id="ARBA00023125"/>
    </source>
</evidence>
<evidence type="ECO:0000259" key="20">
    <source>
        <dbReference type="PROSITE" id="PS50114"/>
    </source>
</evidence>
<feature type="domain" description="GATA-type" evidence="20">
    <location>
        <begin position="978"/>
        <end position="1010"/>
    </location>
</feature>
<evidence type="ECO:0000256" key="17">
    <source>
        <dbReference type="PROSITE-ProRule" id="PRU00094"/>
    </source>
</evidence>
<dbReference type="GO" id="GO:0043565">
    <property type="term" value="F:sequence-specific DNA binding"/>
    <property type="evidence" value="ECO:0007669"/>
    <property type="project" value="InterPro"/>
</dbReference>
<evidence type="ECO:0000256" key="12">
    <source>
        <dbReference type="ARBA" id="ARBA00023136"/>
    </source>
</evidence>
<evidence type="ECO:0000256" key="16">
    <source>
        <dbReference type="ARBA" id="ARBA00023242"/>
    </source>
</evidence>
<keyword evidence="11" id="KW-0238">DNA-binding</keyword>
<dbReference type="InterPro" id="IPR013088">
    <property type="entry name" value="Znf_NHR/GATA"/>
</dbReference>
<dbReference type="GO" id="GO:0016020">
    <property type="term" value="C:membrane"/>
    <property type="evidence" value="ECO:0007669"/>
    <property type="project" value="UniProtKB-SubCell"/>
</dbReference>
<dbReference type="Proteomes" id="UP000682877">
    <property type="component" value="Chromosome 1"/>
</dbReference>
<feature type="domain" description="GATA-type" evidence="20">
    <location>
        <begin position="685"/>
        <end position="717"/>
    </location>
</feature>
<evidence type="ECO:0000313" key="21">
    <source>
        <dbReference type="EMBL" id="CAE5956845.1"/>
    </source>
</evidence>
<name>A0A8S1ZCC4_ARAAE</name>
<keyword evidence="10" id="KW-0805">Transcription regulation</keyword>
<dbReference type="InterPro" id="IPR010635">
    <property type="entry name" value="Heparan_SO4-6-sulfoTrfase"/>
</dbReference>
<keyword evidence="6" id="KW-0479">Metal-binding</keyword>